<dbReference type="OrthoDB" id="1716650at2759"/>
<evidence type="ECO:0000313" key="4">
    <source>
        <dbReference type="RefSeq" id="XP_010924505.1"/>
    </source>
</evidence>
<keyword evidence="2" id="KW-0472">Membrane</keyword>
<dbReference type="PANTHER" id="PTHR31446">
    <property type="entry name" value="ACID PHOSPHATASE/VANADIUM-DEPENDENT HALOPEROXIDASE-RELATED PROTEIN"/>
    <property type="match status" value="1"/>
</dbReference>
<dbReference type="RefSeq" id="XP_010924505.1">
    <property type="nucleotide sequence ID" value="XM_010926203.3"/>
</dbReference>
<feature type="region of interest" description="Disordered" evidence="1">
    <location>
        <begin position="19"/>
        <end position="59"/>
    </location>
</feature>
<keyword evidence="3" id="KW-1185">Reference proteome</keyword>
<accession>A0A6I9RDI9</accession>
<organism evidence="3 4">
    <name type="scientific">Elaeis guineensis var. tenera</name>
    <name type="common">Oil palm</name>
    <dbReference type="NCBI Taxonomy" id="51953"/>
    <lineage>
        <taxon>Eukaryota</taxon>
        <taxon>Viridiplantae</taxon>
        <taxon>Streptophyta</taxon>
        <taxon>Embryophyta</taxon>
        <taxon>Tracheophyta</taxon>
        <taxon>Spermatophyta</taxon>
        <taxon>Magnoliopsida</taxon>
        <taxon>Liliopsida</taxon>
        <taxon>Arecaceae</taxon>
        <taxon>Arecoideae</taxon>
        <taxon>Cocoseae</taxon>
        <taxon>Elaeidinae</taxon>
        <taxon>Elaeis</taxon>
    </lineage>
</organism>
<dbReference type="InterPro" id="IPR003832">
    <property type="entry name" value="DUF212"/>
</dbReference>
<reference evidence="4" key="1">
    <citation type="submission" date="2025-08" db="UniProtKB">
        <authorList>
            <consortium name="RefSeq"/>
        </authorList>
    </citation>
    <scope>IDENTIFICATION</scope>
</reference>
<dbReference type="InParanoid" id="A0A6I9RDI9"/>
<evidence type="ECO:0000313" key="3">
    <source>
        <dbReference type="Proteomes" id="UP000504607"/>
    </source>
</evidence>
<gene>
    <name evidence="4" type="primary">LOC105047322</name>
</gene>
<name>A0A6I9RDI9_ELAGV</name>
<sequence>MEALSVKLFFRVSASHVPRNPKATPSHFNPSSTTHSKPSPPSVSFIDPPRRPPPLKTLETPPNAHPIAPFCLLLLPIFHSFGDFVFAWMPKFRSWLKGGLVGDEGICGNDLLCCGGIGMMLMSTTTALSKARVSPFLSTLAGNPTFVAGLVAWAMAQTIKMLLNFFVERRWDFGMLFSSGGMPSSHSALCMALTASVGLCHGAADSLFPVCLGFSLIVMYDAIGVRRHAGMQAEVLNKIIEDLFQGHPISERKLKELLGHTPSQVIAGALLGILVACVCCQGYAIAV</sequence>
<protein>
    <submittedName>
        <fullName evidence="4">Uncharacterized protein LOC105047322</fullName>
    </submittedName>
</protein>
<keyword evidence="2" id="KW-0812">Transmembrane</keyword>
<keyword evidence="2" id="KW-1133">Transmembrane helix</keyword>
<feature type="transmembrane region" description="Helical" evidence="2">
    <location>
        <begin position="67"/>
        <end position="89"/>
    </location>
</feature>
<proteinExistence type="predicted"/>
<evidence type="ECO:0000256" key="1">
    <source>
        <dbReference type="SAM" id="MobiDB-lite"/>
    </source>
</evidence>
<feature type="transmembrane region" description="Helical" evidence="2">
    <location>
        <begin position="265"/>
        <end position="286"/>
    </location>
</feature>
<dbReference type="Proteomes" id="UP000504607">
    <property type="component" value="Chromosome 6"/>
</dbReference>
<dbReference type="Pfam" id="PF02681">
    <property type="entry name" value="DUF212"/>
    <property type="match status" value="1"/>
</dbReference>
<dbReference type="AlphaFoldDB" id="A0A6I9RDI9"/>
<dbReference type="PANTHER" id="PTHR31446:SF29">
    <property type="entry name" value="ACID PHOSPHATASE_VANADIUM-DEPENDENT HALOPEROXIDASE-RELATED PROTEIN"/>
    <property type="match status" value="1"/>
</dbReference>
<evidence type="ECO:0000256" key="2">
    <source>
        <dbReference type="SAM" id="Phobius"/>
    </source>
</evidence>